<feature type="transmembrane region" description="Helical" evidence="1">
    <location>
        <begin position="25"/>
        <end position="48"/>
    </location>
</feature>
<feature type="transmembrane region" description="Helical" evidence="1">
    <location>
        <begin position="60"/>
        <end position="81"/>
    </location>
</feature>
<accession>A0AAN5CLR6</accession>
<evidence type="ECO:0000313" key="3">
    <source>
        <dbReference type="Proteomes" id="UP001328107"/>
    </source>
</evidence>
<proteinExistence type="predicted"/>
<reference evidence="3" key="1">
    <citation type="submission" date="2022-10" db="EMBL/GenBank/DDBJ databases">
        <title>Genome assembly of Pristionchus species.</title>
        <authorList>
            <person name="Yoshida K."/>
            <person name="Sommer R.J."/>
        </authorList>
    </citation>
    <scope>NUCLEOTIDE SEQUENCE [LARGE SCALE GENOMIC DNA]</scope>
    <source>
        <strain evidence="3">RS5460</strain>
    </source>
</reference>
<comment type="caution">
    <text evidence="2">The sequence shown here is derived from an EMBL/GenBank/DDBJ whole genome shotgun (WGS) entry which is preliminary data.</text>
</comment>
<protein>
    <submittedName>
        <fullName evidence="2">Uncharacterized protein</fullName>
    </submittedName>
</protein>
<keyword evidence="1" id="KW-1133">Transmembrane helix</keyword>
<keyword evidence="1" id="KW-0472">Membrane</keyword>
<organism evidence="2 3">
    <name type="scientific">Pristionchus mayeri</name>
    <dbReference type="NCBI Taxonomy" id="1317129"/>
    <lineage>
        <taxon>Eukaryota</taxon>
        <taxon>Metazoa</taxon>
        <taxon>Ecdysozoa</taxon>
        <taxon>Nematoda</taxon>
        <taxon>Chromadorea</taxon>
        <taxon>Rhabditida</taxon>
        <taxon>Rhabditina</taxon>
        <taxon>Diplogasteromorpha</taxon>
        <taxon>Diplogasteroidea</taxon>
        <taxon>Neodiplogasteridae</taxon>
        <taxon>Pristionchus</taxon>
    </lineage>
</organism>
<dbReference type="AlphaFoldDB" id="A0AAN5CLR6"/>
<sequence length="126" mass="14831">MSNWTRNILIPASEWHFEVSCCRNAIISIRILQFSMLIVTTFTAFIYIRILSKAKIVHANLRLLFTVSVLNDWFLFMIRIFDMINVSGLLDENFVLSFFKYNVVVILTIVCERICSVLARKRYEEV</sequence>
<keyword evidence="1" id="KW-0812">Transmembrane</keyword>
<name>A0AAN5CLR6_9BILA</name>
<keyword evidence="3" id="KW-1185">Reference proteome</keyword>
<dbReference type="Proteomes" id="UP001328107">
    <property type="component" value="Unassembled WGS sequence"/>
</dbReference>
<dbReference type="EMBL" id="BTRK01000004">
    <property type="protein sequence ID" value="GMR46645.1"/>
    <property type="molecule type" value="Genomic_DNA"/>
</dbReference>
<gene>
    <name evidence="2" type="ORF">PMAYCL1PPCAC_16840</name>
</gene>
<evidence type="ECO:0000313" key="2">
    <source>
        <dbReference type="EMBL" id="GMR46645.1"/>
    </source>
</evidence>
<evidence type="ECO:0000256" key="1">
    <source>
        <dbReference type="SAM" id="Phobius"/>
    </source>
</evidence>
<feature type="transmembrane region" description="Helical" evidence="1">
    <location>
        <begin position="101"/>
        <end position="119"/>
    </location>
</feature>